<feature type="transmembrane region" description="Helical" evidence="1">
    <location>
        <begin position="305"/>
        <end position="326"/>
    </location>
</feature>
<feature type="transmembrane region" description="Helical" evidence="1">
    <location>
        <begin position="247"/>
        <end position="268"/>
    </location>
</feature>
<evidence type="ECO:0000313" key="3">
    <source>
        <dbReference type="Proteomes" id="UP000190888"/>
    </source>
</evidence>
<dbReference type="STRING" id="413434.SAMN04488132_101297"/>
<dbReference type="RefSeq" id="WP_176112871.1">
    <property type="nucleotide sequence ID" value="NZ_FUWH01000001.1"/>
</dbReference>
<dbReference type="EMBL" id="FUWH01000001">
    <property type="protein sequence ID" value="SJZ34965.1"/>
    <property type="molecule type" value="Genomic_DNA"/>
</dbReference>
<name>A0A1T4JY67_9BACT</name>
<dbReference type="AlphaFoldDB" id="A0A1T4JY67"/>
<feature type="transmembrane region" description="Helical" evidence="1">
    <location>
        <begin position="223"/>
        <end position="241"/>
    </location>
</feature>
<feature type="transmembrane region" description="Helical" evidence="1">
    <location>
        <begin position="280"/>
        <end position="299"/>
    </location>
</feature>
<organism evidence="2 3">
    <name type="scientific">Sediminibacterium ginsengisoli</name>
    <dbReference type="NCBI Taxonomy" id="413434"/>
    <lineage>
        <taxon>Bacteria</taxon>
        <taxon>Pseudomonadati</taxon>
        <taxon>Bacteroidota</taxon>
        <taxon>Chitinophagia</taxon>
        <taxon>Chitinophagales</taxon>
        <taxon>Chitinophagaceae</taxon>
        <taxon>Sediminibacterium</taxon>
    </lineage>
</organism>
<feature type="transmembrane region" description="Helical" evidence="1">
    <location>
        <begin position="128"/>
        <end position="150"/>
    </location>
</feature>
<proteinExistence type="predicted"/>
<protein>
    <submittedName>
        <fullName evidence="2">Lysylphosphatidylglycerol synthase TM region</fullName>
    </submittedName>
</protein>
<keyword evidence="1" id="KW-1133">Transmembrane helix</keyword>
<feature type="transmembrane region" description="Helical" evidence="1">
    <location>
        <begin position="50"/>
        <end position="67"/>
    </location>
</feature>
<feature type="transmembrane region" description="Helical" evidence="1">
    <location>
        <begin position="170"/>
        <end position="189"/>
    </location>
</feature>
<gene>
    <name evidence="2" type="ORF">SAMN04488132_101297</name>
</gene>
<sequence length="332" mass="37502">MTKKLKIFLNYFVGPVLFLWLSYSIYHQVKSQGDVQQSWHLIRSAFTGEQNWKLLLALLLMPLNWGIEAEKWRFLVKDIQKVSFFKAYRAIFAGQAIAFSMPNRVGESAGRSVYLDEGNRIRGIAQSLAGSMSQIIVTFVLGIAGLYYTRAYILDATHQLEGLSVFWLDGLIYALTTGITLFIVVYFRISWFVQLIEKIPIVARHRFFIEKLEGLHWKELTKILLLSAARYVVFVGQYVLLLQVFEVGIGFSTAIPLICVMFLVMAIIPTIALAELGFRGKVSIMLFGMMSANTLGIIATAAGIWIINLIIPAIIGTVFILGLRLFRNKQTT</sequence>
<keyword evidence="1" id="KW-0812">Transmembrane</keyword>
<accession>A0A1T4JY67</accession>
<reference evidence="2 3" key="1">
    <citation type="submission" date="2017-02" db="EMBL/GenBank/DDBJ databases">
        <authorList>
            <person name="Peterson S.W."/>
        </authorList>
    </citation>
    <scope>NUCLEOTIDE SEQUENCE [LARGE SCALE GENOMIC DNA]</scope>
    <source>
        <strain evidence="2 3">DSM 22335</strain>
    </source>
</reference>
<feature type="transmembrane region" description="Helical" evidence="1">
    <location>
        <begin position="7"/>
        <end position="26"/>
    </location>
</feature>
<dbReference type="Proteomes" id="UP000190888">
    <property type="component" value="Unassembled WGS sequence"/>
</dbReference>
<evidence type="ECO:0000256" key="1">
    <source>
        <dbReference type="SAM" id="Phobius"/>
    </source>
</evidence>
<keyword evidence="3" id="KW-1185">Reference proteome</keyword>
<keyword evidence="1" id="KW-0472">Membrane</keyword>
<evidence type="ECO:0000313" key="2">
    <source>
        <dbReference type="EMBL" id="SJZ34965.1"/>
    </source>
</evidence>